<feature type="domain" description="C2H2-type" evidence="2">
    <location>
        <begin position="207"/>
        <end position="228"/>
    </location>
</feature>
<proteinExistence type="predicted"/>
<feature type="region of interest" description="Disordered" evidence="1">
    <location>
        <begin position="1"/>
        <end position="21"/>
    </location>
</feature>
<sequence length="291" mass="33487">MMTKVDLVPPSSFRKTGKKAKKPLQTTLGKAAVPDEKEVDLSHVQKPIHTSVFGLTSPFLISDCNRGSTKLYNLAQKVLNEDLSSKEVTETEVTIADQFKKNYSTNILLEEIATNNAAVFQTMIKNVPQQAVNEEEYMKSEVMEIHGILENDEAVLGSDGKIFKFQSSIVNKDTEAVIPKGNSFVQNKTLTYHIKYKHNSTRLVYICPDCKDSFANVWCVYRHLYKIHRKTLAQIKRMRDQINNSCVRRDQEPDKQNDKKVQERIDKTDEENQWLNNIEGDNVFSNVWRLW</sequence>
<evidence type="ECO:0000259" key="2">
    <source>
        <dbReference type="PROSITE" id="PS00028"/>
    </source>
</evidence>
<name>A0ABQ9IUB1_9CUCU</name>
<reference evidence="3" key="1">
    <citation type="journal article" date="2023" name="Insect Mol. Biol.">
        <title>Genome sequencing provides insights into the evolution of gene families encoding plant cell wall-degrading enzymes in longhorned beetles.</title>
        <authorList>
            <person name="Shin N.R."/>
            <person name="Okamura Y."/>
            <person name="Kirsch R."/>
            <person name="Pauchet Y."/>
        </authorList>
    </citation>
    <scope>NUCLEOTIDE SEQUENCE</scope>
    <source>
        <strain evidence="3">MMC_N1</strain>
    </source>
</reference>
<evidence type="ECO:0000313" key="3">
    <source>
        <dbReference type="EMBL" id="KAJ8965916.1"/>
    </source>
</evidence>
<gene>
    <name evidence="3" type="ORF">NQ317_014104</name>
</gene>
<evidence type="ECO:0000313" key="4">
    <source>
        <dbReference type="Proteomes" id="UP001162164"/>
    </source>
</evidence>
<keyword evidence="4" id="KW-1185">Reference proteome</keyword>
<evidence type="ECO:0000256" key="1">
    <source>
        <dbReference type="SAM" id="MobiDB-lite"/>
    </source>
</evidence>
<dbReference type="Proteomes" id="UP001162164">
    <property type="component" value="Unassembled WGS sequence"/>
</dbReference>
<protein>
    <recommendedName>
        <fullName evidence="2">C2H2-type domain-containing protein</fullName>
    </recommendedName>
</protein>
<comment type="caution">
    <text evidence="3">The sequence shown here is derived from an EMBL/GenBank/DDBJ whole genome shotgun (WGS) entry which is preliminary data.</text>
</comment>
<dbReference type="InterPro" id="IPR013087">
    <property type="entry name" value="Znf_C2H2_type"/>
</dbReference>
<dbReference type="EMBL" id="JAPWTJ010002502">
    <property type="protein sequence ID" value="KAJ8965916.1"/>
    <property type="molecule type" value="Genomic_DNA"/>
</dbReference>
<dbReference type="PROSITE" id="PS00028">
    <property type="entry name" value="ZINC_FINGER_C2H2_1"/>
    <property type="match status" value="1"/>
</dbReference>
<organism evidence="3 4">
    <name type="scientific">Molorchus minor</name>
    <dbReference type="NCBI Taxonomy" id="1323400"/>
    <lineage>
        <taxon>Eukaryota</taxon>
        <taxon>Metazoa</taxon>
        <taxon>Ecdysozoa</taxon>
        <taxon>Arthropoda</taxon>
        <taxon>Hexapoda</taxon>
        <taxon>Insecta</taxon>
        <taxon>Pterygota</taxon>
        <taxon>Neoptera</taxon>
        <taxon>Endopterygota</taxon>
        <taxon>Coleoptera</taxon>
        <taxon>Polyphaga</taxon>
        <taxon>Cucujiformia</taxon>
        <taxon>Chrysomeloidea</taxon>
        <taxon>Cerambycidae</taxon>
        <taxon>Lamiinae</taxon>
        <taxon>Monochamini</taxon>
        <taxon>Molorchus</taxon>
    </lineage>
</organism>
<accession>A0ABQ9IUB1</accession>